<comment type="subcellular location">
    <subcellularLocation>
        <location evidence="1">Membrane</location>
    </subcellularLocation>
</comment>
<dbReference type="RefSeq" id="WP_377852598.1">
    <property type="nucleotide sequence ID" value="NZ_JBHLZU010000011.1"/>
</dbReference>
<proteinExistence type="predicted"/>
<evidence type="ECO:0000256" key="1">
    <source>
        <dbReference type="ARBA" id="ARBA00004370"/>
    </source>
</evidence>
<keyword evidence="2 3" id="KW-0472">Membrane</keyword>
<dbReference type="PANTHER" id="PTHR37042:SF4">
    <property type="entry name" value="OUTER MEMBRANE PROTEIN RV1973"/>
    <property type="match status" value="1"/>
</dbReference>
<evidence type="ECO:0000256" key="3">
    <source>
        <dbReference type="SAM" id="Phobius"/>
    </source>
</evidence>
<dbReference type="PANTHER" id="PTHR37042">
    <property type="entry name" value="OUTER MEMBRANE PROTEIN RV1973"/>
    <property type="match status" value="1"/>
</dbReference>
<reference evidence="4 5" key="1">
    <citation type="submission" date="2024-09" db="EMBL/GenBank/DDBJ databases">
        <authorList>
            <person name="Sun Q."/>
            <person name="Mori K."/>
        </authorList>
    </citation>
    <scope>NUCLEOTIDE SEQUENCE [LARGE SCALE GENOMIC DNA]</scope>
    <source>
        <strain evidence="4 5">TBRC 7907</strain>
    </source>
</reference>
<evidence type="ECO:0000256" key="2">
    <source>
        <dbReference type="ARBA" id="ARBA00023136"/>
    </source>
</evidence>
<gene>
    <name evidence="4" type="ORF">ACFFQA_15290</name>
</gene>
<keyword evidence="3" id="KW-0812">Transmembrane</keyword>
<dbReference type="EMBL" id="JBHLZU010000011">
    <property type="protein sequence ID" value="MFB9905297.1"/>
    <property type="molecule type" value="Genomic_DNA"/>
</dbReference>
<feature type="transmembrane region" description="Helical" evidence="3">
    <location>
        <begin position="20"/>
        <end position="41"/>
    </location>
</feature>
<accession>A0ABV5ZWM5</accession>
<dbReference type="Proteomes" id="UP001589693">
    <property type="component" value="Unassembled WGS sequence"/>
</dbReference>
<organism evidence="4 5">
    <name type="scientific">Allokutzneria oryzae</name>
    <dbReference type="NCBI Taxonomy" id="1378989"/>
    <lineage>
        <taxon>Bacteria</taxon>
        <taxon>Bacillati</taxon>
        <taxon>Actinomycetota</taxon>
        <taxon>Actinomycetes</taxon>
        <taxon>Pseudonocardiales</taxon>
        <taxon>Pseudonocardiaceae</taxon>
        <taxon>Allokutzneria</taxon>
    </lineage>
</organism>
<name>A0ABV5ZWM5_9PSEU</name>
<evidence type="ECO:0000313" key="4">
    <source>
        <dbReference type="EMBL" id="MFB9905297.1"/>
    </source>
</evidence>
<evidence type="ECO:0008006" key="6">
    <source>
        <dbReference type="Google" id="ProtNLM"/>
    </source>
</evidence>
<evidence type="ECO:0000313" key="5">
    <source>
        <dbReference type="Proteomes" id="UP001589693"/>
    </source>
</evidence>
<protein>
    <recommendedName>
        <fullName evidence="6">Mce-associated membrane protein</fullName>
    </recommendedName>
</protein>
<comment type="caution">
    <text evidence="4">The sequence shown here is derived from an EMBL/GenBank/DDBJ whole genome shotgun (WGS) entry which is preliminary data.</text>
</comment>
<keyword evidence="3" id="KW-1133">Transmembrane helix</keyword>
<keyword evidence="5" id="KW-1185">Reference proteome</keyword>
<sequence>MDDREPTREADPGPPQHRRIVLWISAGLAAASVLAAAWFGVSWLRLSGDESVEFAQQREEVSTVGQQAIVNFNTLDYRNFDAMIARWQEASTGALQEGVVADKDRARKELEQLKQVTTAKVLDAAVTSLDTRAGKATIMTVVERMVTLADQPAVPLRFRFLAELTKTDTGWKLNALAPVKVQAGGAS</sequence>